<evidence type="ECO:0000256" key="1">
    <source>
        <dbReference type="ARBA" id="ARBA00022737"/>
    </source>
</evidence>
<dbReference type="PANTHER" id="PTHR44186">
    <property type="match status" value="1"/>
</dbReference>
<feature type="repeat" description="TPR" evidence="3">
    <location>
        <begin position="423"/>
        <end position="456"/>
    </location>
</feature>
<dbReference type="EMBL" id="VFWZ01000010">
    <property type="protein sequence ID" value="TPN81737.1"/>
    <property type="molecule type" value="Genomic_DNA"/>
</dbReference>
<dbReference type="InterPro" id="IPR011990">
    <property type="entry name" value="TPR-like_helical_dom_sf"/>
</dbReference>
<dbReference type="OrthoDB" id="9814448at2"/>
<keyword evidence="6" id="KW-1185">Reference proteome</keyword>
<feature type="repeat" description="TPR" evidence="3">
    <location>
        <begin position="277"/>
        <end position="310"/>
    </location>
</feature>
<evidence type="ECO:0000313" key="5">
    <source>
        <dbReference type="EMBL" id="TPN81737.1"/>
    </source>
</evidence>
<organism evidence="5 6">
    <name type="scientific">Aquimarina algicola</name>
    <dbReference type="NCBI Taxonomy" id="2589995"/>
    <lineage>
        <taxon>Bacteria</taxon>
        <taxon>Pseudomonadati</taxon>
        <taxon>Bacteroidota</taxon>
        <taxon>Flavobacteriia</taxon>
        <taxon>Flavobacteriales</taxon>
        <taxon>Flavobacteriaceae</taxon>
        <taxon>Aquimarina</taxon>
    </lineage>
</organism>
<dbReference type="AlphaFoldDB" id="A0A504ITD3"/>
<comment type="caution">
    <text evidence="5">The sequence shown here is derived from an EMBL/GenBank/DDBJ whole genome shotgun (WGS) entry which is preliminary data.</text>
</comment>
<feature type="chain" id="PRO_5021353703" evidence="4">
    <location>
        <begin position="20"/>
        <end position="1004"/>
    </location>
</feature>
<evidence type="ECO:0000256" key="4">
    <source>
        <dbReference type="SAM" id="SignalP"/>
    </source>
</evidence>
<proteinExistence type="predicted"/>
<accession>A0A504ITD3</accession>
<dbReference type="SMART" id="SM00028">
    <property type="entry name" value="TPR"/>
    <property type="match status" value="13"/>
</dbReference>
<dbReference type="SUPFAM" id="SSF48452">
    <property type="entry name" value="TPR-like"/>
    <property type="match status" value="5"/>
</dbReference>
<dbReference type="Proteomes" id="UP000315540">
    <property type="component" value="Unassembled WGS sequence"/>
</dbReference>
<keyword evidence="2 3" id="KW-0802">TPR repeat</keyword>
<dbReference type="InterPro" id="IPR019734">
    <property type="entry name" value="TPR_rpt"/>
</dbReference>
<keyword evidence="4" id="KW-0732">Signal</keyword>
<gene>
    <name evidence="5" type="ORF">FHK87_24370</name>
</gene>
<evidence type="ECO:0000256" key="2">
    <source>
        <dbReference type="ARBA" id="ARBA00022803"/>
    </source>
</evidence>
<reference evidence="5 6" key="1">
    <citation type="submission" date="2019-06" db="EMBL/GenBank/DDBJ databases">
        <authorList>
            <person name="Meng X."/>
        </authorList>
    </citation>
    <scope>NUCLEOTIDE SEQUENCE [LARGE SCALE GENOMIC DNA]</scope>
    <source>
        <strain evidence="5 6">M625</strain>
    </source>
</reference>
<evidence type="ECO:0000313" key="6">
    <source>
        <dbReference type="Proteomes" id="UP000315540"/>
    </source>
</evidence>
<feature type="signal peptide" evidence="4">
    <location>
        <begin position="1"/>
        <end position="19"/>
    </location>
</feature>
<dbReference type="Gene3D" id="1.25.40.10">
    <property type="entry name" value="Tetratricopeptide repeat domain"/>
    <property type="match status" value="8"/>
</dbReference>
<protein>
    <submittedName>
        <fullName evidence="5">Tetratricopeptide repeat protein</fullName>
    </submittedName>
</protein>
<sequence length="1004" mass="115845">MKYITSMLFVLGVSTYISAQQSAIYTNDLVLYNRALELYNNKQFLAAQNLFDKVRDESNDENIDSNCTYYIANCAVWLNQRDADQLLESFVVQYPTSIKRNAAYLDAANYYFDNGKYAYARKWYEKVDESSLSRSERERFDFNNGYAYFKIQRFNEAKKYLNRVEDSPEYGAKAKYYLGFIAYEGDNYQEADKLFDEVKDLDEYNKNLSYFQSDMNFKSGNYQEAINEGLSQLPKSKPSEKSELNKIIGESYFKLEEYEKAIPYLKEYKGRKGKWNNTDYYYLGYAYYKQGDYTNAISEFNKIVDGRNATAQNAYYHLAESYLKTDQKQQALNAFKNASEMDFDAKIKEDATYNYAKLSYEIGNSYESASKTLLSYLEQYPNTSAKEEIKELLISSYITSKNYKEAMDLLEGSRNFADKEIYQQVAFYRGVELYTENDYRSAIEYFNKSLKYPTNPQFEARATYWKAESNYLLTNFDEALIDFKQFEGATGASTVNESKNINYNLGYTYFKLKQYEQAAKHFEAYTTQSDIDDNRKTDTYLRLGDSHFISRKYWPAMEAYNAAIKGNGPDADYAHYQKAISYGFVNKPNKKISDLEMFLKKYPESAYQDDAMFALGDVYISENKISNGISAYDRLAREMPNSTFVPKALLKQGLVFYNGNQSEKALSKFKKVVADFPGTDEAVQAVNTARLIYVDLGRTEEYSAWVKGLSFVDVTDADLDNTAYEAAEKQYLENNDAGAINGLTKYLAEFPNGLHAVKSHFYLGQLYFKKGNKNETIPHYEYVLQKGQTEFTEQSLSKLAQVYLENKKYEKAIPVLERLENNASHTQNTIFAQSNLMKSYYQLVNYPQTIAYAEKVLANPKIQDDVKSDAQIFIARAALQTADMPKAKQAYAQVQKIAKGELAAEALYYDAYFKNQEKNYKASNETIQQLSKNYSGYRLYGAKGLVLMAKNFYGLKDAYQATYILESVIKNFTDYPDVIEEARTELKMIKAEEAKTNSSIQTEQ</sequence>
<dbReference type="RefSeq" id="WP_140597499.1">
    <property type="nucleotide sequence ID" value="NZ_VFWZ01000010.1"/>
</dbReference>
<dbReference type="Pfam" id="PF13181">
    <property type="entry name" value="TPR_8"/>
    <property type="match status" value="1"/>
</dbReference>
<name>A0A504ITD3_9FLAO</name>
<dbReference type="PANTHER" id="PTHR44186:SF1">
    <property type="entry name" value="BARDET-BIEDL SYNDROME 4 PROTEIN"/>
    <property type="match status" value="1"/>
</dbReference>
<dbReference type="Pfam" id="PF13174">
    <property type="entry name" value="TPR_6"/>
    <property type="match status" value="1"/>
</dbReference>
<dbReference type="PROSITE" id="PS50005">
    <property type="entry name" value="TPR"/>
    <property type="match status" value="5"/>
</dbReference>
<feature type="repeat" description="TPR" evidence="3">
    <location>
        <begin position="312"/>
        <end position="345"/>
    </location>
</feature>
<keyword evidence="1" id="KW-0677">Repeat</keyword>
<feature type="repeat" description="TPR" evidence="3">
    <location>
        <begin position="172"/>
        <end position="205"/>
    </location>
</feature>
<dbReference type="Pfam" id="PF13432">
    <property type="entry name" value="TPR_16"/>
    <property type="match status" value="2"/>
</dbReference>
<feature type="repeat" description="TPR" evidence="3">
    <location>
        <begin position="609"/>
        <end position="642"/>
    </location>
</feature>
<dbReference type="Pfam" id="PF12895">
    <property type="entry name" value="ANAPC3"/>
    <property type="match status" value="1"/>
</dbReference>
<evidence type="ECO:0000256" key="3">
    <source>
        <dbReference type="PROSITE-ProRule" id="PRU00339"/>
    </source>
</evidence>